<dbReference type="CDD" id="cd02440">
    <property type="entry name" value="AdoMet_MTases"/>
    <property type="match status" value="1"/>
</dbReference>
<evidence type="ECO:0000256" key="3">
    <source>
        <dbReference type="ARBA" id="ARBA00022691"/>
    </source>
</evidence>
<dbReference type="PANTHER" id="PTHR10509:SF14">
    <property type="entry name" value="CAFFEOYL-COA O-METHYLTRANSFERASE 3-RELATED"/>
    <property type="match status" value="1"/>
</dbReference>
<dbReference type="Gene3D" id="3.40.50.150">
    <property type="entry name" value="Vaccinia Virus protein VP39"/>
    <property type="match status" value="1"/>
</dbReference>
<protein>
    <submittedName>
        <fullName evidence="4">O-methyltransferase</fullName>
    </submittedName>
</protein>
<gene>
    <name evidence="4" type="ORF">LQ327_19025</name>
</gene>
<name>A0ABS8PB67_9PSEU</name>
<evidence type="ECO:0000256" key="2">
    <source>
        <dbReference type="ARBA" id="ARBA00022679"/>
    </source>
</evidence>
<dbReference type="SUPFAM" id="SSF53335">
    <property type="entry name" value="S-adenosyl-L-methionine-dependent methyltransferases"/>
    <property type="match status" value="1"/>
</dbReference>
<keyword evidence="5" id="KW-1185">Reference proteome</keyword>
<reference evidence="4 5" key="1">
    <citation type="submission" date="2021-11" db="EMBL/GenBank/DDBJ databases">
        <title>Draft genome sequence of Actinomycetospora sp. SF1 isolated from the rhizosphere soil.</title>
        <authorList>
            <person name="Duangmal K."/>
            <person name="Chantavorakit T."/>
        </authorList>
    </citation>
    <scope>NUCLEOTIDE SEQUENCE [LARGE SCALE GENOMIC DNA]</scope>
    <source>
        <strain evidence="4 5">TBRC 5722</strain>
    </source>
</reference>
<proteinExistence type="predicted"/>
<dbReference type="PANTHER" id="PTHR10509">
    <property type="entry name" value="O-METHYLTRANSFERASE-RELATED"/>
    <property type="match status" value="1"/>
</dbReference>
<dbReference type="Pfam" id="PF01596">
    <property type="entry name" value="Methyltransf_3"/>
    <property type="match status" value="1"/>
</dbReference>
<keyword evidence="3" id="KW-0949">S-adenosyl-L-methionine</keyword>
<evidence type="ECO:0000313" key="5">
    <source>
        <dbReference type="Proteomes" id="UP001199469"/>
    </source>
</evidence>
<dbReference type="InterPro" id="IPR002935">
    <property type="entry name" value="SAM_O-MeTrfase"/>
</dbReference>
<dbReference type="InterPro" id="IPR029063">
    <property type="entry name" value="SAM-dependent_MTases_sf"/>
</dbReference>
<keyword evidence="2" id="KW-0808">Transferase</keyword>
<keyword evidence="1" id="KW-0489">Methyltransferase</keyword>
<dbReference type="RefSeq" id="WP_230736604.1">
    <property type="nucleotide sequence ID" value="NZ_JAJNDB010000004.1"/>
</dbReference>
<evidence type="ECO:0000313" key="4">
    <source>
        <dbReference type="EMBL" id="MCD2195468.1"/>
    </source>
</evidence>
<evidence type="ECO:0000256" key="1">
    <source>
        <dbReference type="ARBA" id="ARBA00022603"/>
    </source>
</evidence>
<dbReference type="Proteomes" id="UP001199469">
    <property type="component" value="Unassembled WGS sequence"/>
</dbReference>
<comment type="caution">
    <text evidence="4">The sequence shown here is derived from an EMBL/GenBank/DDBJ whole genome shotgun (WGS) entry which is preliminary data.</text>
</comment>
<sequence length="216" mass="22804">MANESEVDAYFETTLGIGDDVLTRALERARAEGLPEIAVSPLQGEFLALLVQMVGARRVLEVGTLGGYSGTVIARALPSDRSLVTLEVDQHHADVARGVFEDAGVADRVEVVVGTAAETMTRLGGPFDLVFVDADKPSNATYVREALRLSHPGTVIVVDNVVRHGAVADLGDDSAAVVGSRNVTELIAAEPRLEATAMQTVGAKGWDGFLLARVVR</sequence>
<dbReference type="EMBL" id="JAJNDB010000004">
    <property type="protein sequence ID" value="MCD2195468.1"/>
    <property type="molecule type" value="Genomic_DNA"/>
</dbReference>
<organism evidence="4 5">
    <name type="scientific">Actinomycetospora endophytica</name>
    <dbReference type="NCBI Taxonomy" id="2291215"/>
    <lineage>
        <taxon>Bacteria</taxon>
        <taxon>Bacillati</taxon>
        <taxon>Actinomycetota</taxon>
        <taxon>Actinomycetes</taxon>
        <taxon>Pseudonocardiales</taxon>
        <taxon>Pseudonocardiaceae</taxon>
        <taxon>Actinomycetospora</taxon>
    </lineage>
</organism>
<dbReference type="InterPro" id="IPR050362">
    <property type="entry name" value="Cation-dep_OMT"/>
</dbReference>
<dbReference type="PROSITE" id="PS51682">
    <property type="entry name" value="SAM_OMT_I"/>
    <property type="match status" value="1"/>
</dbReference>
<accession>A0ABS8PB67</accession>